<evidence type="ECO:0000256" key="4">
    <source>
        <dbReference type="SAM" id="MobiDB-lite"/>
    </source>
</evidence>
<reference evidence="6" key="1">
    <citation type="submission" date="2023-06" db="EMBL/GenBank/DDBJ databases">
        <title>Genomic analysis of the entomopathogenic nematode Steinernema hermaphroditum.</title>
        <authorList>
            <person name="Schwarz E.M."/>
            <person name="Heppert J.K."/>
            <person name="Baniya A."/>
            <person name="Schwartz H.T."/>
            <person name="Tan C.-H."/>
            <person name="Antoshechkin I."/>
            <person name="Sternberg P.W."/>
            <person name="Goodrich-Blair H."/>
            <person name="Dillman A.R."/>
        </authorList>
    </citation>
    <scope>NUCLEOTIDE SEQUENCE</scope>
    <source>
        <strain evidence="6">PS9179</strain>
        <tissue evidence="6">Whole animal</tissue>
    </source>
</reference>
<feature type="compositionally biased region" description="Polar residues" evidence="4">
    <location>
        <begin position="305"/>
        <end position="316"/>
    </location>
</feature>
<keyword evidence="7" id="KW-1185">Reference proteome</keyword>
<proteinExistence type="predicted"/>
<name>A0AA39GTS9_9BILA</name>
<dbReference type="InterPro" id="IPR007588">
    <property type="entry name" value="Znf_FLYWCH"/>
</dbReference>
<evidence type="ECO:0000313" key="7">
    <source>
        <dbReference type="Proteomes" id="UP001175271"/>
    </source>
</evidence>
<dbReference type="AlphaFoldDB" id="A0AA39GTS9"/>
<keyword evidence="2" id="KW-0863">Zinc-finger</keyword>
<dbReference type="Pfam" id="PF04500">
    <property type="entry name" value="FLYWCH"/>
    <property type="match status" value="1"/>
</dbReference>
<dbReference type="GO" id="GO:0008270">
    <property type="term" value="F:zinc ion binding"/>
    <property type="evidence" value="ECO:0007669"/>
    <property type="project" value="UniProtKB-KW"/>
</dbReference>
<evidence type="ECO:0000256" key="2">
    <source>
        <dbReference type="ARBA" id="ARBA00022771"/>
    </source>
</evidence>
<dbReference type="Gene3D" id="2.20.25.240">
    <property type="match status" value="1"/>
</dbReference>
<comment type="caution">
    <text evidence="6">The sequence shown here is derived from an EMBL/GenBank/DDBJ whole genome shotgun (WGS) entry which is preliminary data.</text>
</comment>
<accession>A0AA39GTS9</accession>
<evidence type="ECO:0000256" key="3">
    <source>
        <dbReference type="ARBA" id="ARBA00022833"/>
    </source>
</evidence>
<feature type="compositionally biased region" description="Basic and acidic residues" evidence="4">
    <location>
        <begin position="366"/>
        <end position="376"/>
    </location>
</feature>
<evidence type="ECO:0000256" key="1">
    <source>
        <dbReference type="ARBA" id="ARBA00022723"/>
    </source>
</evidence>
<feature type="region of interest" description="Disordered" evidence="4">
    <location>
        <begin position="284"/>
        <end position="318"/>
    </location>
</feature>
<keyword evidence="3" id="KW-0862">Zinc</keyword>
<keyword evidence="1" id="KW-0479">Metal-binding</keyword>
<protein>
    <recommendedName>
        <fullName evidence="5">FLYWCH-type domain-containing protein</fullName>
    </recommendedName>
</protein>
<gene>
    <name evidence="6" type="ORF">QR680_000207</name>
</gene>
<organism evidence="6 7">
    <name type="scientific">Steinernema hermaphroditum</name>
    <dbReference type="NCBI Taxonomy" id="289476"/>
    <lineage>
        <taxon>Eukaryota</taxon>
        <taxon>Metazoa</taxon>
        <taxon>Ecdysozoa</taxon>
        <taxon>Nematoda</taxon>
        <taxon>Chromadorea</taxon>
        <taxon>Rhabditida</taxon>
        <taxon>Tylenchina</taxon>
        <taxon>Panagrolaimomorpha</taxon>
        <taxon>Strongyloidoidea</taxon>
        <taxon>Steinernematidae</taxon>
        <taxon>Steinernema</taxon>
    </lineage>
</organism>
<feature type="region of interest" description="Disordered" evidence="4">
    <location>
        <begin position="362"/>
        <end position="393"/>
    </location>
</feature>
<dbReference type="EMBL" id="JAUCMV010000005">
    <property type="protein sequence ID" value="KAK0393428.1"/>
    <property type="molecule type" value="Genomic_DNA"/>
</dbReference>
<feature type="domain" description="FLYWCH-type" evidence="5">
    <location>
        <begin position="63"/>
        <end position="121"/>
    </location>
</feature>
<evidence type="ECO:0000259" key="5">
    <source>
        <dbReference type="Pfam" id="PF04500"/>
    </source>
</evidence>
<dbReference type="Proteomes" id="UP001175271">
    <property type="component" value="Unassembled WGS sequence"/>
</dbReference>
<evidence type="ECO:0000313" key="6">
    <source>
        <dbReference type="EMBL" id="KAK0393428.1"/>
    </source>
</evidence>
<sequence>MSRVAAGRDEGNGLVLDPKQVSNDLVPSLEVPTIKIVVSTSSSILDDVFAVPEEIETSLTVFPSKRGGKNAAYCGHIFNFFHQSSKTIKWRCKNRKNLRCPAVLTTAVDFTFVVVTPTHNHPPDHDKVRSTVLTRTIYDASLVNPDKKPAELVEQFLSANPCTSALPMIASMRQTIWHHRKRNGALTDTKHLEGAEPISKPVITAGVNFGTVLRSTTEGDVRLAQVYSKNLKKRRSSEPCNEDAKGDSLLLGKANCIKSRSTKIFSVALTTSSEGSTDALHATATVSTREQRLQKRRSRELKSQGLPNTPRFSTSTEDVKCQIKSMSNLSGLLNENHSNANQPELREPADATQISAIMAGSDNEMSESKLTAKEDGNGNLPAIRPGTTKEFAK</sequence>